<organism evidence="1 2">
    <name type="scientific">Pseudomonas asiatica</name>
    <dbReference type="NCBI Taxonomy" id="2219225"/>
    <lineage>
        <taxon>Bacteria</taxon>
        <taxon>Pseudomonadati</taxon>
        <taxon>Pseudomonadota</taxon>
        <taxon>Gammaproteobacteria</taxon>
        <taxon>Pseudomonadales</taxon>
        <taxon>Pseudomonadaceae</taxon>
        <taxon>Pseudomonas</taxon>
    </lineage>
</organism>
<evidence type="ECO:0000313" key="2">
    <source>
        <dbReference type="Proteomes" id="UP001292116"/>
    </source>
</evidence>
<comment type="caution">
    <text evidence="1">The sequence shown here is derived from an EMBL/GenBank/DDBJ whole genome shotgun (WGS) entry which is preliminary data.</text>
</comment>
<protein>
    <submittedName>
        <fullName evidence="1">Uncharacterized protein</fullName>
    </submittedName>
</protein>
<name>A0ABU5KW11_9PSED</name>
<accession>A0ABU5KW11</accession>
<keyword evidence="2" id="KW-1185">Reference proteome</keyword>
<evidence type="ECO:0000313" key="1">
    <source>
        <dbReference type="EMBL" id="MDZ5738106.1"/>
    </source>
</evidence>
<proteinExistence type="predicted"/>
<dbReference type="RefSeq" id="WP_322491055.1">
    <property type="nucleotide sequence ID" value="NZ_JAXUBM010000006.1"/>
</dbReference>
<sequence length="175" mass="18811">MDTERTYPSIPAMAGAEQSALAFAHQSGLNPVWLDAVSQVITRLAQFGQTVASQELEAPLRELARLQYLEVEAYGSGTLAVTLLSQSAQLTSYFWSVWVPHHLLSSRLKVAVAPSLSMAEGDAHHCTVVFRIPGSREAAREFLTDLATQYPGCSPEIVAIQAGNALCPGQEVSNA</sequence>
<dbReference type="Proteomes" id="UP001292116">
    <property type="component" value="Unassembled WGS sequence"/>
</dbReference>
<reference evidence="1 2" key="1">
    <citation type="submission" date="2023-11" db="EMBL/GenBank/DDBJ databases">
        <title>Draft genomes analysis of Pseudomonas asiatica isolated from milk, feces and farm soil of cows suffering from clinical mastitis.</title>
        <authorList>
            <person name="Rahman T."/>
            <person name="Das Z.C."/>
            <person name="Hoque M.N."/>
        </authorList>
    </citation>
    <scope>NUCLEOTIDE SEQUENCE [LARGE SCALE GENOMIC DNA]</scope>
    <source>
        <strain evidence="1 2">2F2</strain>
    </source>
</reference>
<dbReference type="EMBL" id="JAXUBM010000006">
    <property type="protein sequence ID" value="MDZ5738106.1"/>
    <property type="molecule type" value="Genomic_DNA"/>
</dbReference>
<gene>
    <name evidence="1" type="ORF">SOW75_07890</name>
</gene>